<dbReference type="AlphaFoldDB" id="A0A8J2I4A2"/>
<sequence>MHFSTLIAVVAPAIITVSAKCYNNDGAGWGGSRQSANNAADAVCYNGDGGLAGNFAGTKSACRNIGDNLKALFFVTGNGYLSEQDCKFGLKEEINGCGWGGEAQHGAYYYRYASSLYRFQRGRSKDPVLTFGINRSDAEYGSC</sequence>
<evidence type="ECO:0008006" key="4">
    <source>
        <dbReference type="Google" id="ProtNLM"/>
    </source>
</evidence>
<gene>
    <name evidence="2" type="ORF">ALTATR162_LOCUS6975</name>
</gene>
<dbReference type="GeneID" id="67018923"/>
<organism evidence="2 3">
    <name type="scientific">Alternaria atra</name>
    <dbReference type="NCBI Taxonomy" id="119953"/>
    <lineage>
        <taxon>Eukaryota</taxon>
        <taxon>Fungi</taxon>
        <taxon>Dikarya</taxon>
        <taxon>Ascomycota</taxon>
        <taxon>Pezizomycotina</taxon>
        <taxon>Dothideomycetes</taxon>
        <taxon>Pleosporomycetidae</taxon>
        <taxon>Pleosporales</taxon>
        <taxon>Pleosporineae</taxon>
        <taxon>Pleosporaceae</taxon>
        <taxon>Alternaria</taxon>
        <taxon>Alternaria sect. Ulocladioides</taxon>
    </lineage>
</organism>
<comment type="caution">
    <text evidence="2">The sequence shown here is derived from an EMBL/GenBank/DDBJ whole genome shotgun (WGS) entry which is preliminary data.</text>
</comment>
<dbReference type="Proteomes" id="UP000676310">
    <property type="component" value="Unassembled WGS sequence"/>
</dbReference>
<name>A0A8J2I4A2_9PLEO</name>
<evidence type="ECO:0000313" key="2">
    <source>
        <dbReference type="EMBL" id="CAG5166775.1"/>
    </source>
</evidence>
<dbReference type="OrthoDB" id="3770800at2759"/>
<feature type="chain" id="PRO_5035324336" description="Secreted protein" evidence="1">
    <location>
        <begin position="20"/>
        <end position="143"/>
    </location>
</feature>
<dbReference type="EMBL" id="CAJRGZ010000019">
    <property type="protein sequence ID" value="CAG5166775.1"/>
    <property type="molecule type" value="Genomic_DNA"/>
</dbReference>
<keyword evidence="3" id="KW-1185">Reference proteome</keyword>
<evidence type="ECO:0000256" key="1">
    <source>
        <dbReference type="SAM" id="SignalP"/>
    </source>
</evidence>
<accession>A0A8J2I4A2</accession>
<reference evidence="2" key="1">
    <citation type="submission" date="2021-05" db="EMBL/GenBank/DDBJ databases">
        <authorList>
            <person name="Stam R."/>
        </authorList>
    </citation>
    <scope>NUCLEOTIDE SEQUENCE</scope>
    <source>
        <strain evidence="2">CS162</strain>
    </source>
</reference>
<evidence type="ECO:0000313" key="3">
    <source>
        <dbReference type="Proteomes" id="UP000676310"/>
    </source>
</evidence>
<keyword evidence="1" id="KW-0732">Signal</keyword>
<dbReference type="RefSeq" id="XP_043170536.1">
    <property type="nucleotide sequence ID" value="XM_043314601.1"/>
</dbReference>
<feature type="signal peptide" evidence="1">
    <location>
        <begin position="1"/>
        <end position="19"/>
    </location>
</feature>
<proteinExistence type="predicted"/>
<protein>
    <recommendedName>
        <fullName evidence="4">Secreted protein</fullName>
    </recommendedName>
</protein>